<organism evidence="2 3">
    <name type="scientific">Streptomyces populi</name>
    <dbReference type="NCBI Taxonomy" id="2058924"/>
    <lineage>
        <taxon>Bacteria</taxon>
        <taxon>Bacillati</taxon>
        <taxon>Actinomycetota</taxon>
        <taxon>Actinomycetes</taxon>
        <taxon>Kitasatosporales</taxon>
        <taxon>Streptomycetaceae</taxon>
        <taxon>Streptomyces</taxon>
    </lineage>
</organism>
<comment type="caution">
    <text evidence="2">The sequence shown here is derived from an EMBL/GenBank/DDBJ whole genome shotgun (WGS) entry which is preliminary data.</text>
</comment>
<accession>A0A2I0SXM0</accession>
<gene>
    <name evidence="2" type="ORF">CW362_01515</name>
</gene>
<dbReference type="AlphaFoldDB" id="A0A2I0SXM0"/>
<evidence type="ECO:0000259" key="1">
    <source>
        <dbReference type="Pfam" id="PF17648"/>
    </source>
</evidence>
<keyword evidence="3" id="KW-1185">Reference proteome</keyword>
<dbReference type="RefSeq" id="WP_103547429.1">
    <property type="nucleotide sequence ID" value="NZ_JBHJSK010000006.1"/>
</dbReference>
<proteinExistence type="predicted"/>
<protein>
    <recommendedName>
        <fullName evidence="1">Luciferase domain-containing protein</fullName>
    </recommendedName>
</protein>
<evidence type="ECO:0000313" key="3">
    <source>
        <dbReference type="Proteomes" id="UP000236178"/>
    </source>
</evidence>
<dbReference type="Pfam" id="PF17648">
    <property type="entry name" value="Luciferase"/>
    <property type="match status" value="1"/>
</dbReference>
<dbReference type="EMBL" id="PJOS01000002">
    <property type="protein sequence ID" value="PKT74684.1"/>
    <property type="molecule type" value="Genomic_DNA"/>
</dbReference>
<dbReference type="Proteomes" id="UP000236178">
    <property type="component" value="Unassembled WGS sequence"/>
</dbReference>
<dbReference type="OrthoDB" id="4321985at2"/>
<sequence length="119" mass="13105">MTLASRAMTRLAGWPDLAESLPSCGTGRALCAAQCEIVHFHSDRDVDLHLTDRAIRRFEDHLKTSTAVRMVPGSRWVTIHLEVDSDIDLLLTLVSVALQAHQNGHMAGDDIFSATCNDH</sequence>
<name>A0A2I0SXM0_9ACTN</name>
<reference evidence="2 3" key="1">
    <citation type="submission" date="2017-12" db="EMBL/GenBank/DDBJ databases">
        <title>Streptomyces populusis sp. nov., a novel endophytic actinobacterium isolated from stems of Populus adenopoda Maxim.</title>
        <authorList>
            <person name="Wang Z."/>
        </authorList>
    </citation>
    <scope>NUCLEOTIDE SEQUENCE [LARGE SCALE GENOMIC DNA]</scope>
    <source>
        <strain evidence="2 3">A249</strain>
    </source>
</reference>
<evidence type="ECO:0000313" key="2">
    <source>
        <dbReference type="EMBL" id="PKT74684.1"/>
    </source>
</evidence>
<dbReference type="InterPro" id="IPR040841">
    <property type="entry name" value="Luciferase_dom"/>
</dbReference>
<feature type="domain" description="Luciferase" evidence="1">
    <location>
        <begin position="35"/>
        <end position="97"/>
    </location>
</feature>